<evidence type="ECO:0000256" key="8">
    <source>
        <dbReference type="ARBA" id="ARBA00023136"/>
    </source>
</evidence>
<feature type="transmembrane region" description="Helical" evidence="10">
    <location>
        <begin position="159"/>
        <end position="176"/>
    </location>
</feature>
<dbReference type="InterPro" id="IPR006153">
    <property type="entry name" value="Cation/H_exchanger_TM"/>
</dbReference>
<evidence type="ECO:0000256" key="9">
    <source>
        <dbReference type="ARBA" id="ARBA00023201"/>
    </source>
</evidence>
<evidence type="ECO:0000259" key="11">
    <source>
        <dbReference type="Pfam" id="PF00999"/>
    </source>
</evidence>
<keyword evidence="6 10" id="KW-0915">Sodium</keyword>
<feature type="transmembrane region" description="Helical" evidence="10">
    <location>
        <begin position="302"/>
        <end position="327"/>
    </location>
</feature>
<feature type="transmembrane region" description="Helical" evidence="10">
    <location>
        <begin position="388"/>
        <end position="412"/>
    </location>
</feature>
<keyword evidence="2 10" id="KW-0813">Transport</keyword>
<comment type="similarity">
    <text evidence="10">Belongs to the monovalent cation:proton antiporter 1 (CPA1) transporter (TC 2.A.36) family.</text>
</comment>
<keyword evidence="3 10" id="KW-1003">Cell membrane</keyword>
<feature type="transmembrane region" description="Helical" evidence="10">
    <location>
        <begin position="353"/>
        <end position="376"/>
    </location>
</feature>
<dbReference type="NCBIfam" id="TIGR00831">
    <property type="entry name" value="a_cpa1"/>
    <property type="match status" value="1"/>
</dbReference>
<feature type="transmembrane region" description="Helical" evidence="10">
    <location>
        <begin position="54"/>
        <end position="73"/>
    </location>
</feature>
<name>A0ABS3YVH3_9BACT</name>
<feature type="transmembrane region" description="Helical" evidence="10">
    <location>
        <begin position="270"/>
        <end position="290"/>
    </location>
</feature>
<keyword evidence="5 10" id="KW-1133">Transmembrane helix</keyword>
<feature type="transmembrane region" description="Helical" evidence="10">
    <location>
        <begin position="223"/>
        <end position="249"/>
    </location>
</feature>
<keyword evidence="4 10" id="KW-0812">Transmembrane</keyword>
<dbReference type="Gene3D" id="6.10.140.1330">
    <property type="match status" value="1"/>
</dbReference>
<evidence type="ECO:0000313" key="12">
    <source>
        <dbReference type="EMBL" id="MBO9201878.1"/>
    </source>
</evidence>
<dbReference type="InterPro" id="IPR018422">
    <property type="entry name" value="Cation/H_exchanger_CPA1"/>
</dbReference>
<evidence type="ECO:0000313" key="13">
    <source>
        <dbReference type="Proteomes" id="UP000677244"/>
    </source>
</evidence>
<dbReference type="Proteomes" id="UP000677244">
    <property type="component" value="Unassembled WGS sequence"/>
</dbReference>
<comment type="function">
    <text evidence="10">Na(+)/H(+) antiporter that extrudes sodium in exchange for external protons.</text>
</comment>
<dbReference type="PANTHER" id="PTHR10110:SF86">
    <property type="entry name" value="SODIUM_HYDROGEN EXCHANGER 7"/>
    <property type="match status" value="1"/>
</dbReference>
<evidence type="ECO:0000256" key="2">
    <source>
        <dbReference type="ARBA" id="ARBA00022448"/>
    </source>
</evidence>
<evidence type="ECO:0000256" key="6">
    <source>
        <dbReference type="ARBA" id="ARBA00023053"/>
    </source>
</evidence>
<sequence>MENFKVIIFILVVLISLSALIDKLKLPNPVFLVLVGLIIGFVPVLPDLVMDPDVIFLVFLPPLLYDAAFRTSWHEFKTNIKPISALGVSLVFITTLAVAITARYFIPMFSWPLAFLMGAIISPPDAVAATGIIKGLGLNTKVISILEGESLVNDASALIAYRYALVASITGSFMLWHAGLEFLYVAGVGIIMGLLIGFILIFIHKRIENQFIVETSLTLLTPFLSYLAAEQVHASGILAVVSTGLLLAWRSPEIFSYQTRIRTRVVWDTLIFLLNGFVFILIGLQLPGILKQLTSYKFSALIGYGMIISMVTILVRMIWVFGGAYLLSMFKLDKKKHNGVTSNQEQYGDWKNVLVVAWTGTRGVISMALALALPLTLYNGSTFPQRHLIIFVCFVVVFITLVVQGFSLPLLIRLLEVKPSVSEDKEEKELQLYMVNSTLHFIDHEFYPQPEERIRMELKNKFEQVANKLTNEIDIHTRNENQEEQVPVRTLTEMQKAQIEIRRFQRELLLKLHKEGQFSDVAIRKVERDMDIDELKMNQLLPKEDK</sequence>
<feature type="transmembrane region" description="Helical" evidence="10">
    <location>
        <begin position="183"/>
        <end position="203"/>
    </location>
</feature>
<evidence type="ECO:0000256" key="7">
    <source>
        <dbReference type="ARBA" id="ARBA00023065"/>
    </source>
</evidence>
<feature type="transmembrane region" description="Helical" evidence="10">
    <location>
        <begin position="6"/>
        <end position="22"/>
    </location>
</feature>
<dbReference type="RefSeq" id="WP_209139935.1">
    <property type="nucleotide sequence ID" value="NZ_JAGHKO010000004.1"/>
</dbReference>
<feature type="transmembrane region" description="Helical" evidence="10">
    <location>
        <begin position="29"/>
        <end position="48"/>
    </location>
</feature>
<evidence type="ECO:0000256" key="3">
    <source>
        <dbReference type="ARBA" id="ARBA00022475"/>
    </source>
</evidence>
<keyword evidence="13" id="KW-1185">Reference proteome</keyword>
<feature type="transmembrane region" description="Helical" evidence="10">
    <location>
        <begin position="85"/>
        <end position="106"/>
    </location>
</feature>
<dbReference type="PANTHER" id="PTHR10110">
    <property type="entry name" value="SODIUM/HYDROGEN EXCHANGER"/>
    <property type="match status" value="1"/>
</dbReference>
<dbReference type="InterPro" id="IPR004705">
    <property type="entry name" value="Cation/H_exchanger_CPA1_bac"/>
</dbReference>
<comment type="caution">
    <text evidence="12">The sequence shown here is derived from an EMBL/GenBank/DDBJ whole genome shotgun (WGS) entry which is preliminary data.</text>
</comment>
<evidence type="ECO:0000256" key="10">
    <source>
        <dbReference type="RuleBase" id="RU366002"/>
    </source>
</evidence>
<organism evidence="12 13">
    <name type="scientific">Niastella soli</name>
    <dbReference type="NCBI Taxonomy" id="2821487"/>
    <lineage>
        <taxon>Bacteria</taxon>
        <taxon>Pseudomonadati</taxon>
        <taxon>Bacteroidota</taxon>
        <taxon>Chitinophagia</taxon>
        <taxon>Chitinophagales</taxon>
        <taxon>Chitinophagaceae</taxon>
        <taxon>Niastella</taxon>
    </lineage>
</organism>
<comment type="subcellular location">
    <subcellularLocation>
        <location evidence="1 10">Cell membrane</location>
        <topology evidence="1 10">Multi-pass membrane protein</topology>
    </subcellularLocation>
</comment>
<reference evidence="12 13" key="1">
    <citation type="submission" date="2021-03" db="EMBL/GenBank/DDBJ databases">
        <title>Assistant Professor.</title>
        <authorList>
            <person name="Huq M.A."/>
        </authorList>
    </citation>
    <scope>NUCLEOTIDE SEQUENCE [LARGE SCALE GENOMIC DNA]</scope>
    <source>
        <strain evidence="12 13">MAH-29</strain>
    </source>
</reference>
<proteinExistence type="inferred from homology"/>
<accession>A0ABS3YVH3</accession>
<protein>
    <submittedName>
        <fullName evidence="12">Na+/H+ antiporter</fullName>
    </submittedName>
</protein>
<keyword evidence="7 10" id="KW-0406">Ion transport</keyword>
<keyword evidence="8 10" id="KW-0472">Membrane</keyword>
<keyword evidence="9 10" id="KW-0739">Sodium transport</keyword>
<keyword evidence="10" id="KW-0050">Antiport</keyword>
<feature type="domain" description="Cation/H+ exchanger transmembrane" evidence="11">
    <location>
        <begin position="12"/>
        <end position="412"/>
    </location>
</feature>
<evidence type="ECO:0000256" key="5">
    <source>
        <dbReference type="ARBA" id="ARBA00022989"/>
    </source>
</evidence>
<dbReference type="Pfam" id="PF00999">
    <property type="entry name" value="Na_H_Exchanger"/>
    <property type="match status" value="1"/>
</dbReference>
<evidence type="ECO:0000256" key="1">
    <source>
        <dbReference type="ARBA" id="ARBA00004651"/>
    </source>
</evidence>
<evidence type="ECO:0000256" key="4">
    <source>
        <dbReference type="ARBA" id="ARBA00022692"/>
    </source>
</evidence>
<gene>
    <name evidence="12" type="ORF">J7I42_16460</name>
</gene>
<dbReference type="EMBL" id="JAGHKO010000004">
    <property type="protein sequence ID" value="MBO9201878.1"/>
    <property type="molecule type" value="Genomic_DNA"/>
</dbReference>